<dbReference type="PANTHER" id="PTHR43479">
    <property type="entry name" value="ACREF/ENVCD OPERON REPRESSOR-RELATED"/>
    <property type="match status" value="1"/>
</dbReference>
<keyword evidence="1 2" id="KW-0238">DNA-binding</keyword>
<organism evidence="4 5">
    <name type="scientific">Aquimarina aggregata</name>
    <dbReference type="NCBI Taxonomy" id="1642818"/>
    <lineage>
        <taxon>Bacteria</taxon>
        <taxon>Pseudomonadati</taxon>
        <taxon>Bacteroidota</taxon>
        <taxon>Flavobacteriia</taxon>
        <taxon>Flavobacteriales</taxon>
        <taxon>Flavobacteriaceae</taxon>
        <taxon>Aquimarina</taxon>
    </lineage>
</organism>
<protein>
    <submittedName>
        <fullName evidence="4">TetR family transcriptional regulator</fullName>
    </submittedName>
</protein>
<name>A0A163CZI7_9FLAO</name>
<dbReference type="InterPro" id="IPR036271">
    <property type="entry name" value="Tet_transcr_reg_TetR-rel_C_sf"/>
</dbReference>
<dbReference type="Proteomes" id="UP000076715">
    <property type="component" value="Unassembled WGS sequence"/>
</dbReference>
<dbReference type="Pfam" id="PF00440">
    <property type="entry name" value="TetR_N"/>
    <property type="match status" value="1"/>
</dbReference>
<dbReference type="STRING" id="1642818.AWE51_16075"/>
<dbReference type="EMBL" id="LQRT01000001">
    <property type="protein sequence ID" value="KZS42884.1"/>
    <property type="molecule type" value="Genomic_DNA"/>
</dbReference>
<evidence type="ECO:0000259" key="3">
    <source>
        <dbReference type="PROSITE" id="PS50977"/>
    </source>
</evidence>
<dbReference type="InterPro" id="IPR032551">
    <property type="entry name" value="BscR_C"/>
</dbReference>
<dbReference type="RefSeq" id="WP_066308115.1">
    <property type="nucleotide sequence ID" value="NZ_LQRT01000001.1"/>
</dbReference>
<feature type="DNA-binding region" description="H-T-H motif" evidence="2">
    <location>
        <begin position="24"/>
        <end position="43"/>
    </location>
</feature>
<dbReference type="PRINTS" id="PR00455">
    <property type="entry name" value="HTHTETR"/>
</dbReference>
<dbReference type="SUPFAM" id="SSF48498">
    <property type="entry name" value="Tetracyclin repressor-like, C-terminal domain"/>
    <property type="match status" value="1"/>
</dbReference>
<dbReference type="SUPFAM" id="SSF46689">
    <property type="entry name" value="Homeodomain-like"/>
    <property type="match status" value="1"/>
</dbReference>
<evidence type="ECO:0000256" key="2">
    <source>
        <dbReference type="PROSITE-ProRule" id="PRU00335"/>
    </source>
</evidence>
<dbReference type="Pfam" id="PF16295">
    <property type="entry name" value="TetR_C_10"/>
    <property type="match status" value="1"/>
</dbReference>
<reference evidence="4 5" key="1">
    <citation type="submission" date="2016-01" db="EMBL/GenBank/DDBJ databases">
        <title>The draft genome sequence of Aquimarina sp. RZW4-3-2.</title>
        <authorList>
            <person name="Wang Y."/>
        </authorList>
    </citation>
    <scope>NUCLEOTIDE SEQUENCE [LARGE SCALE GENOMIC DNA]</scope>
    <source>
        <strain evidence="4 5">RZW4-3-2</strain>
    </source>
</reference>
<feature type="domain" description="HTH tetR-type" evidence="3">
    <location>
        <begin position="1"/>
        <end position="61"/>
    </location>
</feature>
<dbReference type="InterPro" id="IPR009057">
    <property type="entry name" value="Homeodomain-like_sf"/>
</dbReference>
<keyword evidence="5" id="KW-1185">Reference proteome</keyword>
<dbReference type="PROSITE" id="PS50977">
    <property type="entry name" value="HTH_TETR_2"/>
    <property type="match status" value="1"/>
</dbReference>
<evidence type="ECO:0000313" key="5">
    <source>
        <dbReference type="Proteomes" id="UP000076715"/>
    </source>
</evidence>
<accession>A0A163CZI7</accession>
<dbReference type="Gene3D" id="1.10.357.10">
    <property type="entry name" value="Tetracycline Repressor, domain 2"/>
    <property type="match status" value="1"/>
</dbReference>
<dbReference type="PANTHER" id="PTHR43479:SF11">
    <property type="entry name" value="ACREF_ENVCD OPERON REPRESSOR-RELATED"/>
    <property type="match status" value="1"/>
</dbReference>
<gene>
    <name evidence="4" type="ORF">AWE51_16075</name>
</gene>
<dbReference type="AlphaFoldDB" id="A0A163CZI7"/>
<evidence type="ECO:0000256" key="1">
    <source>
        <dbReference type="ARBA" id="ARBA00023125"/>
    </source>
</evidence>
<dbReference type="OrthoDB" id="6430772at2"/>
<comment type="caution">
    <text evidence="4">The sequence shown here is derived from an EMBL/GenBank/DDBJ whole genome shotgun (WGS) entry which is preliminary data.</text>
</comment>
<dbReference type="InterPro" id="IPR001647">
    <property type="entry name" value="HTH_TetR"/>
</dbReference>
<proteinExistence type="predicted"/>
<dbReference type="InterPro" id="IPR050624">
    <property type="entry name" value="HTH-type_Tx_Regulator"/>
</dbReference>
<dbReference type="GO" id="GO:0003677">
    <property type="term" value="F:DNA binding"/>
    <property type="evidence" value="ECO:0007669"/>
    <property type="project" value="UniProtKB-UniRule"/>
</dbReference>
<evidence type="ECO:0000313" key="4">
    <source>
        <dbReference type="EMBL" id="KZS42884.1"/>
    </source>
</evidence>
<sequence>MNKKESILKAALELLVVNGIHATPMSAIAKAANTGMGTIYNYFPTKEILINAIYIDIKQKEKALLLSPISKETIKEEFEHYYIVVINFFLKNPVYFQFLEQLNSSPIISEESKREGYKAIEPVITLLKKGQKEGVIKDIDIEELLQFLGGAIFSNLRWLFHTTNLKTISTSNQLKLVWDALKL</sequence>